<evidence type="ECO:0000256" key="1">
    <source>
        <dbReference type="ARBA" id="ARBA00004685"/>
    </source>
</evidence>
<keyword evidence="2" id="KW-0560">Oxidoreductase</keyword>
<proteinExistence type="inferred from homology"/>
<dbReference type="InterPro" id="IPR021765">
    <property type="entry name" value="UstYa-like"/>
</dbReference>
<evidence type="ECO:0000256" key="2">
    <source>
        <dbReference type="ARBA" id="ARBA00023002"/>
    </source>
</evidence>
<dbReference type="Proteomes" id="UP001385951">
    <property type="component" value="Unassembled WGS sequence"/>
</dbReference>
<dbReference type="GO" id="GO:0043386">
    <property type="term" value="P:mycotoxin biosynthetic process"/>
    <property type="evidence" value="ECO:0007669"/>
    <property type="project" value="InterPro"/>
</dbReference>
<organism evidence="4 5">
    <name type="scientific">Cerrena zonata</name>
    <dbReference type="NCBI Taxonomy" id="2478898"/>
    <lineage>
        <taxon>Eukaryota</taxon>
        <taxon>Fungi</taxon>
        <taxon>Dikarya</taxon>
        <taxon>Basidiomycota</taxon>
        <taxon>Agaricomycotina</taxon>
        <taxon>Agaricomycetes</taxon>
        <taxon>Polyporales</taxon>
        <taxon>Cerrenaceae</taxon>
        <taxon>Cerrena</taxon>
    </lineage>
</organism>
<protein>
    <submittedName>
        <fullName evidence="4">Uncharacterized protein</fullName>
    </submittedName>
</protein>
<evidence type="ECO:0000313" key="4">
    <source>
        <dbReference type="EMBL" id="KAK7688219.1"/>
    </source>
</evidence>
<evidence type="ECO:0000256" key="3">
    <source>
        <dbReference type="ARBA" id="ARBA00035112"/>
    </source>
</evidence>
<dbReference type="Pfam" id="PF11807">
    <property type="entry name" value="UstYa"/>
    <property type="match status" value="1"/>
</dbReference>
<keyword evidence="5" id="KW-1185">Reference proteome</keyword>
<accession>A0AAW0GA33</accession>
<dbReference type="PANTHER" id="PTHR33365">
    <property type="entry name" value="YALI0B05434P"/>
    <property type="match status" value="1"/>
</dbReference>
<comment type="similarity">
    <text evidence="3">Belongs to the ustYa family.</text>
</comment>
<gene>
    <name evidence="4" type="ORF">QCA50_008589</name>
</gene>
<dbReference type="AlphaFoldDB" id="A0AAW0GA33"/>
<name>A0AAW0GA33_9APHY</name>
<comment type="pathway">
    <text evidence="1">Mycotoxin biosynthesis.</text>
</comment>
<sequence length="178" mass="20500">MLEITSTTATMRTPQFPIPLRDAALTTLKSSRLGLQPPEEDMHVLLPSGDGFIYLPEQEQHFFVAHYHQLHCLRSFREYFLRKDELDEGDIGHIDHCMLYLHQSVLCNVDVTLEPATHKQLTPDGRITNAVTGMGVTHQCKDWTQVRDYMEENYAKWEHTYWATGAHPGNSTNSSHRH</sequence>
<dbReference type="EMBL" id="JASBNA010000011">
    <property type="protein sequence ID" value="KAK7688219.1"/>
    <property type="molecule type" value="Genomic_DNA"/>
</dbReference>
<dbReference type="PANTHER" id="PTHR33365:SF11">
    <property type="entry name" value="TAT PATHWAY SIGNAL SEQUENCE"/>
    <property type="match status" value="1"/>
</dbReference>
<reference evidence="4 5" key="1">
    <citation type="submission" date="2022-09" db="EMBL/GenBank/DDBJ databases">
        <authorList>
            <person name="Palmer J.M."/>
        </authorList>
    </citation>
    <scope>NUCLEOTIDE SEQUENCE [LARGE SCALE GENOMIC DNA]</scope>
    <source>
        <strain evidence="4 5">DSM 7382</strain>
    </source>
</reference>
<comment type="caution">
    <text evidence="4">The sequence shown here is derived from an EMBL/GenBank/DDBJ whole genome shotgun (WGS) entry which is preliminary data.</text>
</comment>
<evidence type="ECO:0000313" key="5">
    <source>
        <dbReference type="Proteomes" id="UP001385951"/>
    </source>
</evidence>
<dbReference type="GO" id="GO:0016491">
    <property type="term" value="F:oxidoreductase activity"/>
    <property type="evidence" value="ECO:0007669"/>
    <property type="project" value="UniProtKB-KW"/>
</dbReference>